<dbReference type="HAMAP" id="MF_00180">
    <property type="entry name" value="RibB"/>
    <property type="match status" value="1"/>
</dbReference>
<evidence type="ECO:0000256" key="2">
    <source>
        <dbReference type="ARBA" id="ARBA00001936"/>
    </source>
</evidence>
<dbReference type="RefSeq" id="WP_117002170.1">
    <property type="nucleotide sequence ID" value="NZ_BMJS01000009.1"/>
</dbReference>
<feature type="binding site" evidence="20">
    <location>
        <begin position="145"/>
        <end position="149"/>
    </location>
    <ligand>
        <name>D-ribulose 5-phosphate</name>
        <dbReference type="ChEBI" id="CHEBI:58121"/>
    </ligand>
</feature>
<organism evidence="22 23">
    <name type="scientific">Cysteiniphilum litorale</name>
    <dbReference type="NCBI Taxonomy" id="2056700"/>
    <lineage>
        <taxon>Bacteria</taxon>
        <taxon>Pseudomonadati</taxon>
        <taxon>Pseudomonadota</taxon>
        <taxon>Gammaproteobacteria</taxon>
        <taxon>Thiotrichales</taxon>
        <taxon>Fastidiosibacteraceae</taxon>
        <taxon>Cysteiniphilum</taxon>
    </lineage>
</organism>
<keyword evidence="12" id="KW-0547">Nucleotide-binding</keyword>
<dbReference type="SUPFAM" id="SSF55821">
    <property type="entry name" value="YrdC/RibB"/>
    <property type="match status" value="1"/>
</dbReference>
<evidence type="ECO:0000256" key="8">
    <source>
        <dbReference type="ARBA" id="ARBA00008976"/>
    </source>
</evidence>
<dbReference type="Proteomes" id="UP000636949">
    <property type="component" value="Unassembled WGS sequence"/>
</dbReference>
<protein>
    <recommendedName>
        <fullName evidence="9 20">3,4-dihydroxy-2-butanone 4-phosphate synthase</fullName>
        <shortName evidence="20">DHBP synthase</shortName>
        <ecNumber evidence="20">4.1.99.12</ecNumber>
    </recommendedName>
</protein>
<keyword evidence="10 20" id="KW-0686">Riboflavin biosynthesis</keyword>
<feature type="binding site" evidence="20">
    <location>
        <position position="148"/>
    </location>
    <ligand>
        <name>Mg(2+)</name>
        <dbReference type="ChEBI" id="CHEBI:18420"/>
        <label>2</label>
    </ligand>
</feature>
<evidence type="ECO:0000256" key="16">
    <source>
        <dbReference type="ARBA" id="ARBA00023134"/>
    </source>
</evidence>
<dbReference type="AlphaFoldDB" id="A0A8J2Z3V2"/>
<feature type="site" description="Essential for catalytic activity" evidence="20">
    <location>
        <position position="169"/>
    </location>
</feature>
<keyword evidence="23" id="KW-1185">Reference proteome</keyword>
<feature type="binding site" evidence="20">
    <location>
        <position position="31"/>
    </location>
    <ligand>
        <name>Mg(2+)</name>
        <dbReference type="ChEBI" id="CHEBI:18420"/>
        <label>2</label>
    </ligand>
</feature>
<evidence type="ECO:0000256" key="19">
    <source>
        <dbReference type="ARBA" id="ARBA00049295"/>
    </source>
</evidence>
<feature type="binding site" evidence="20">
    <location>
        <position position="31"/>
    </location>
    <ligand>
        <name>Mg(2+)</name>
        <dbReference type="ChEBI" id="CHEBI:18420"/>
        <label>1</label>
    </ligand>
</feature>
<feature type="binding site" evidence="20">
    <location>
        <position position="35"/>
    </location>
    <ligand>
        <name>D-ribulose 5-phosphate</name>
        <dbReference type="ChEBI" id="CHEBI:58121"/>
    </ligand>
</feature>
<dbReference type="UniPathway" id="UPA00275">
    <property type="reaction ID" value="UER00399"/>
</dbReference>
<dbReference type="GO" id="GO:0003935">
    <property type="term" value="F:GTP cyclohydrolase II activity"/>
    <property type="evidence" value="ECO:0007669"/>
    <property type="project" value="UniProtKB-EC"/>
</dbReference>
<gene>
    <name evidence="22" type="primary">ribA</name>
    <name evidence="20" type="synonym">ribB</name>
    <name evidence="22" type="ORF">GCM10010995_11530</name>
</gene>
<dbReference type="Gene3D" id="3.90.870.10">
    <property type="entry name" value="DHBP synthase"/>
    <property type="match status" value="1"/>
</dbReference>
<dbReference type="NCBIfam" id="NF001591">
    <property type="entry name" value="PRK00393.1"/>
    <property type="match status" value="1"/>
</dbReference>
<comment type="similarity">
    <text evidence="20">Belongs to the DHBP synthase family.</text>
</comment>
<evidence type="ECO:0000256" key="5">
    <source>
        <dbReference type="ARBA" id="ARBA00004853"/>
    </source>
</evidence>
<keyword evidence="11 20" id="KW-0479">Metal-binding</keyword>
<dbReference type="PANTHER" id="PTHR21327:SF18">
    <property type="entry name" value="3,4-DIHYDROXY-2-BUTANONE 4-PHOSPHATE SYNTHASE"/>
    <property type="match status" value="1"/>
</dbReference>
<evidence type="ECO:0000256" key="18">
    <source>
        <dbReference type="ARBA" id="ARBA00023239"/>
    </source>
</evidence>
<feature type="domain" description="GTP cyclohydrolase II" evidence="21">
    <location>
        <begin position="216"/>
        <end position="372"/>
    </location>
</feature>
<dbReference type="Gene3D" id="3.40.50.10990">
    <property type="entry name" value="GTP cyclohydrolase II"/>
    <property type="match status" value="1"/>
</dbReference>
<keyword evidence="16" id="KW-0342">GTP-binding</keyword>
<dbReference type="GO" id="GO:0005829">
    <property type="term" value="C:cytosol"/>
    <property type="evidence" value="ECO:0007669"/>
    <property type="project" value="TreeGrafter"/>
</dbReference>
<evidence type="ECO:0000313" key="22">
    <source>
        <dbReference type="EMBL" id="GGF95958.1"/>
    </source>
</evidence>
<keyword evidence="13" id="KW-0378">Hydrolase</keyword>
<comment type="cofactor">
    <cofactor evidence="2">
        <name>Mn(2+)</name>
        <dbReference type="ChEBI" id="CHEBI:29035"/>
    </cofactor>
</comment>
<name>A0A8J2Z3V2_9GAMM</name>
<evidence type="ECO:0000256" key="14">
    <source>
        <dbReference type="ARBA" id="ARBA00022833"/>
    </source>
</evidence>
<comment type="pathway">
    <text evidence="6 20">Cofactor biosynthesis; riboflavin biosynthesis; 2-hydroxy-3-oxobutyl phosphate from D-ribulose 5-phosphate: step 1/1.</text>
</comment>
<dbReference type="FunFam" id="3.90.870.10:FF:000001">
    <property type="entry name" value="Riboflavin biosynthesis protein RibBA"/>
    <property type="match status" value="1"/>
</dbReference>
<evidence type="ECO:0000256" key="11">
    <source>
        <dbReference type="ARBA" id="ARBA00022723"/>
    </source>
</evidence>
<dbReference type="CDD" id="cd00641">
    <property type="entry name" value="GTP_cyclohydro2"/>
    <property type="match status" value="1"/>
</dbReference>
<evidence type="ECO:0000256" key="20">
    <source>
        <dbReference type="HAMAP-Rule" id="MF_00180"/>
    </source>
</evidence>
<dbReference type="GO" id="GO:0000287">
    <property type="term" value="F:magnesium ion binding"/>
    <property type="evidence" value="ECO:0007669"/>
    <property type="project" value="UniProtKB-UniRule"/>
</dbReference>
<comment type="cofactor">
    <cofactor evidence="3">
        <name>Zn(2+)</name>
        <dbReference type="ChEBI" id="CHEBI:29105"/>
    </cofactor>
</comment>
<dbReference type="Pfam" id="PF00926">
    <property type="entry name" value="DHBP_synthase"/>
    <property type="match status" value="1"/>
</dbReference>
<comment type="catalytic activity">
    <reaction evidence="19">
        <text>GTP + 4 H2O = 2,5-diamino-6-hydroxy-4-(5-phosphoribosylamino)-pyrimidine + formate + 2 phosphate + 3 H(+)</text>
        <dbReference type="Rhea" id="RHEA:23704"/>
        <dbReference type="ChEBI" id="CHEBI:15377"/>
        <dbReference type="ChEBI" id="CHEBI:15378"/>
        <dbReference type="ChEBI" id="CHEBI:15740"/>
        <dbReference type="ChEBI" id="CHEBI:37565"/>
        <dbReference type="ChEBI" id="CHEBI:43474"/>
        <dbReference type="ChEBI" id="CHEBI:58614"/>
        <dbReference type="EC" id="3.5.4.25"/>
    </reaction>
</comment>
<evidence type="ECO:0000313" key="23">
    <source>
        <dbReference type="Proteomes" id="UP000636949"/>
    </source>
</evidence>
<evidence type="ECO:0000256" key="6">
    <source>
        <dbReference type="ARBA" id="ARBA00004904"/>
    </source>
</evidence>
<dbReference type="InterPro" id="IPR000926">
    <property type="entry name" value="RibA"/>
</dbReference>
<dbReference type="InterPro" id="IPR036144">
    <property type="entry name" value="RibA-like_sf"/>
</dbReference>
<dbReference type="InterPro" id="IPR000422">
    <property type="entry name" value="DHBP_synthase_RibB"/>
</dbReference>
<dbReference type="GO" id="GO:0030145">
    <property type="term" value="F:manganese ion binding"/>
    <property type="evidence" value="ECO:0007669"/>
    <property type="project" value="UniProtKB-UniRule"/>
</dbReference>
<comment type="pathway">
    <text evidence="5">Cofactor biosynthesis; riboflavin biosynthesis; 5-amino-6-(D-ribitylamino)uracil from GTP: step 1/4.</text>
</comment>
<sequence length="402" mass="44698">MFQRIKTRVEAAVNALKQGKSIIVTDDEDRENEGDLIFPGQLANIENVNLMLQHASGIVCLAMSKAHAKRLQLNPMVPADLNTSQFTTPFTITIEAKEGVTTGVSAKDRAHTIQVASNPDVDPSDISRPGHIFPLVANDYGVLGRQGHTEASVDLVKMAGFHPAAVLCELMNKDGSMMKGEEIERFALTHDLPILSIEELRLYRLATEKLITKAASSLIPFRDYGELEMSVFVDPVTQSEIKVISKDIKDNPLVRIHSSCITGDLFGSLKCDCQSQLHHALHEIADRGGILIYLEQEGRDIGLVNKLKAYELQRAKHMDTIEANEALNLPIDNRRYDHALQVLKYYDIKSCQLLSNNPEKVQALQKANIAVQVLVSESDVHEHNKGYLQTKKQRLNHSIKGV</sequence>
<evidence type="ECO:0000256" key="3">
    <source>
        <dbReference type="ARBA" id="ARBA00001947"/>
    </source>
</evidence>
<evidence type="ECO:0000256" key="15">
    <source>
        <dbReference type="ARBA" id="ARBA00022842"/>
    </source>
</evidence>
<comment type="similarity">
    <text evidence="8">In the C-terminal section; belongs to the GTP cyclohydrolase II family.</text>
</comment>
<feature type="site" description="Essential for catalytic activity" evidence="20">
    <location>
        <position position="131"/>
    </location>
</feature>
<comment type="similarity">
    <text evidence="7">In the N-terminal section; belongs to the DHBP synthase family.</text>
</comment>
<comment type="subunit">
    <text evidence="20">Homodimer.</text>
</comment>
<evidence type="ECO:0000256" key="4">
    <source>
        <dbReference type="ARBA" id="ARBA00002284"/>
    </source>
</evidence>
<dbReference type="PANTHER" id="PTHR21327">
    <property type="entry name" value="GTP CYCLOHYDROLASE II-RELATED"/>
    <property type="match status" value="1"/>
</dbReference>
<evidence type="ECO:0000256" key="17">
    <source>
        <dbReference type="ARBA" id="ARBA00023211"/>
    </source>
</evidence>
<dbReference type="GO" id="GO:0005525">
    <property type="term" value="F:GTP binding"/>
    <property type="evidence" value="ECO:0007669"/>
    <property type="project" value="UniProtKB-KW"/>
</dbReference>
<keyword evidence="15 20" id="KW-0460">Magnesium</keyword>
<evidence type="ECO:0000256" key="12">
    <source>
        <dbReference type="ARBA" id="ARBA00022741"/>
    </source>
</evidence>
<keyword evidence="14" id="KW-0862">Zinc</keyword>
<dbReference type="OrthoDB" id="9793111at2"/>
<comment type="function">
    <text evidence="4 20">Catalyzes the conversion of D-ribulose 5-phosphate to formate and 3,4-dihydroxy-2-butanone 4-phosphate.</text>
</comment>
<evidence type="ECO:0000256" key="9">
    <source>
        <dbReference type="ARBA" id="ARBA00018836"/>
    </source>
</evidence>
<proteinExistence type="inferred from homology"/>
<dbReference type="PIRSF" id="PIRSF001259">
    <property type="entry name" value="RibA"/>
    <property type="match status" value="1"/>
</dbReference>
<dbReference type="InterPro" id="IPR032677">
    <property type="entry name" value="GTP_cyclohydro_II"/>
</dbReference>
<feature type="binding site" evidence="20">
    <location>
        <begin position="30"/>
        <end position="31"/>
    </location>
    <ligand>
        <name>D-ribulose 5-phosphate</name>
        <dbReference type="ChEBI" id="CHEBI:58121"/>
    </ligand>
</feature>
<dbReference type="Pfam" id="PF00925">
    <property type="entry name" value="GTP_cyclohydro2"/>
    <property type="match status" value="1"/>
</dbReference>
<comment type="catalytic activity">
    <reaction evidence="1 20">
        <text>D-ribulose 5-phosphate = (2S)-2-hydroxy-3-oxobutyl phosphate + formate + H(+)</text>
        <dbReference type="Rhea" id="RHEA:18457"/>
        <dbReference type="ChEBI" id="CHEBI:15378"/>
        <dbReference type="ChEBI" id="CHEBI:15740"/>
        <dbReference type="ChEBI" id="CHEBI:58121"/>
        <dbReference type="ChEBI" id="CHEBI:58830"/>
        <dbReference type="EC" id="4.1.99.12"/>
    </reaction>
</comment>
<reference evidence="22" key="2">
    <citation type="submission" date="2020-09" db="EMBL/GenBank/DDBJ databases">
        <authorList>
            <person name="Sun Q."/>
            <person name="Zhou Y."/>
        </authorList>
    </citation>
    <scope>NUCLEOTIDE SEQUENCE</scope>
    <source>
        <strain evidence="22">CGMCC 1.15758</strain>
    </source>
</reference>
<keyword evidence="18 20" id="KW-0456">Lyase</keyword>
<evidence type="ECO:0000256" key="7">
    <source>
        <dbReference type="ARBA" id="ARBA00005520"/>
    </source>
</evidence>
<evidence type="ECO:0000259" key="21">
    <source>
        <dbReference type="Pfam" id="PF00925"/>
    </source>
</evidence>
<dbReference type="NCBIfam" id="TIGR00506">
    <property type="entry name" value="ribB"/>
    <property type="match status" value="1"/>
</dbReference>
<dbReference type="GO" id="GO:0009231">
    <property type="term" value="P:riboflavin biosynthetic process"/>
    <property type="evidence" value="ECO:0007669"/>
    <property type="project" value="UniProtKB-UniRule"/>
</dbReference>
<accession>A0A8J2Z3V2</accession>
<dbReference type="EMBL" id="BMJS01000009">
    <property type="protein sequence ID" value="GGF95958.1"/>
    <property type="molecule type" value="Genomic_DNA"/>
</dbReference>
<evidence type="ECO:0000256" key="10">
    <source>
        <dbReference type="ARBA" id="ARBA00022619"/>
    </source>
</evidence>
<dbReference type="EC" id="4.1.99.12" evidence="20"/>
<comment type="caution">
    <text evidence="22">The sequence shown here is derived from an EMBL/GenBank/DDBJ whole genome shotgun (WGS) entry which is preliminary data.</text>
</comment>
<evidence type="ECO:0000256" key="1">
    <source>
        <dbReference type="ARBA" id="ARBA00000141"/>
    </source>
</evidence>
<keyword evidence="17 20" id="KW-0464">Manganese</keyword>
<evidence type="ECO:0000256" key="13">
    <source>
        <dbReference type="ARBA" id="ARBA00022801"/>
    </source>
</evidence>
<dbReference type="InterPro" id="IPR017945">
    <property type="entry name" value="DHBP_synth_RibB-like_a/b_dom"/>
</dbReference>
<reference evidence="22" key="1">
    <citation type="journal article" date="2014" name="Int. J. Syst. Evol. Microbiol.">
        <title>Complete genome sequence of Corynebacterium casei LMG S-19264T (=DSM 44701T), isolated from a smear-ripened cheese.</title>
        <authorList>
            <consortium name="US DOE Joint Genome Institute (JGI-PGF)"/>
            <person name="Walter F."/>
            <person name="Albersmeier A."/>
            <person name="Kalinowski J."/>
            <person name="Ruckert C."/>
        </authorList>
    </citation>
    <scope>NUCLEOTIDE SEQUENCE</scope>
    <source>
        <strain evidence="22">CGMCC 1.15758</strain>
    </source>
</reference>
<dbReference type="SUPFAM" id="SSF142695">
    <property type="entry name" value="RibA-like"/>
    <property type="match status" value="1"/>
</dbReference>
<dbReference type="GO" id="GO:0008686">
    <property type="term" value="F:3,4-dihydroxy-2-butanone-4-phosphate synthase activity"/>
    <property type="evidence" value="ECO:0007669"/>
    <property type="project" value="UniProtKB-UniRule"/>
</dbReference>
<comment type="cofactor">
    <cofactor evidence="20">
        <name>Mg(2+)</name>
        <dbReference type="ChEBI" id="CHEBI:18420"/>
    </cofactor>
    <cofactor evidence="20">
        <name>Mn(2+)</name>
        <dbReference type="ChEBI" id="CHEBI:29035"/>
    </cofactor>
    <text evidence="20">Binds 2 divalent metal cations per subunit. Magnesium or manganese.</text>
</comment>